<keyword evidence="1" id="KW-0175">Coiled coil</keyword>
<proteinExistence type="predicted"/>
<reference evidence="2" key="1">
    <citation type="journal article" date="2023" name="IScience">
        <title>Live-bearing cockroach genome reveals convergent evolutionary mechanisms linked to viviparity in insects and beyond.</title>
        <authorList>
            <person name="Fouks B."/>
            <person name="Harrison M.C."/>
            <person name="Mikhailova A.A."/>
            <person name="Marchal E."/>
            <person name="English S."/>
            <person name="Carruthers M."/>
            <person name="Jennings E.C."/>
            <person name="Chiamaka E.L."/>
            <person name="Frigard R.A."/>
            <person name="Pippel M."/>
            <person name="Attardo G.M."/>
            <person name="Benoit J.B."/>
            <person name="Bornberg-Bauer E."/>
            <person name="Tobe S.S."/>
        </authorList>
    </citation>
    <scope>NUCLEOTIDE SEQUENCE</scope>
    <source>
        <strain evidence="2">Stay&amp;Tobe</strain>
    </source>
</reference>
<sequence>MQLAKMKDVENFIQEYERVFEEYKKSYFHEHGLLKDNKSLSEQITEYKTRLAIADKDKETIFQLHKQLAEVKEITDAAHEREQNARDTLEEQKQQLNKLTFEMEQAALLGFDQEEGGASKRDRENFMKERDSMLHELATLKENLKNATKIQQELEKKNYSAELKCEELKQALESQESEMTKELRTRERLEYDVKQLTGELEINHTELENLTFQLSQAHRNMSKIGDQR</sequence>
<evidence type="ECO:0000256" key="1">
    <source>
        <dbReference type="SAM" id="Coils"/>
    </source>
</evidence>
<comment type="caution">
    <text evidence="2">The sequence shown here is derived from an EMBL/GenBank/DDBJ whole genome shotgun (WGS) entry which is preliminary data.</text>
</comment>
<gene>
    <name evidence="2" type="ORF">L9F63_020652</name>
</gene>
<evidence type="ECO:0000313" key="3">
    <source>
        <dbReference type="Proteomes" id="UP001233999"/>
    </source>
</evidence>
<organism evidence="2 3">
    <name type="scientific">Diploptera punctata</name>
    <name type="common">Pacific beetle cockroach</name>
    <dbReference type="NCBI Taxonomy" id="6984"/>
    <lineage>
        <taxon>Eukaryota</taxon>
        <taxon>Metazoa</taxon>
        <taxon>Ecdysozoa</taxon>
        <taxon>Arthropoda</taxon>
        <taxon>Hexapoda</taxon>
        <taxon>Insecta</taxon>
        <taxon>Pterygota</taxon>
        <taxon>Neoptera</taxon>
        <taxon>Polyneoptera</taxon>
        <taxon>Dictyoptera</taxon>
        <taxon>Blattodea</taxon>
        <taxon>Blaberoidea</taxon>
        <taxon>Blaberidae</taxon>
        <taxon>Diplopterinae</taxon>
        <taxon>Diploptera</taxon>
    </lineage>
</organism>
<keyword evidence="3" id="KW-1185">Reference proteome</keyword>
<protein>
    <submittedName>
        <fullName evidence="2">Uncharacterized protein</fullName>
    </submittedName>
</protein>
<accession>A0AAD7ZQW5</accession>
<reference evidence="2" key="2">
    <citation type="submission" date="2023-05" db="EMBL/GenBank/DDBJ databases">
        <authorList>
            <person name="Fouks B."/>
        </authorList>
    </citation>
    <scope>NUCLEOTIDE SEQUENCE</scope>
    <source>
        <strain evidence="2">Stay&amp;Tobe</strain>
        <tissue evidence="2">Testes</tissue>
    </source>
</reference>
<evidence type="ECO:0000313" key="2">
    <source>
        <dbReference type="EMBL" id="KAJ9584991.1"/>
    </source>
</evidence>
<feature type="coiled-coil region" evidence="1">
    <location>
        <begin position="6"/>
        <end position="192"/>
    </location>
</feature>
<dbReference type="EMBL" id="JASPKZ010007324">
    <property type="protein sequence ID" value="KAJ9584991.1"/>
    <property type="molecule type" value="Genomic_DNA"/>
</dbReference>
<name>A0AAD7ZQW5_DIPPU</name>
<dbReference type="AlphaFoldDB" id="A0AAD7ZQW5"/>
<dbReference type="Proteomes" id="UP001233999">
    <property type="component" value="Unassembled WGS sequence"/>
</dbReference>